<dbReference type="CDD" id="cd07381">
    <property type="entry name" value="MPP_CapA"/>
    <property type="match status" value="1"/>
</dbReference>
<dbReference type="Proteomes" id="UP000034445">
    <property type="component" value="Unassembled WGS sequence"/>
</dbReference>
<evidence type="ECO:0000259" key="3">
    <source>
        <dbReference type="SMART" id="SM00854"/>
    </source>
</evidence>
<organism evidence="4 5">
    <name type="scientific">Candidatus Kaiserbacteria bacterium GW2011_GWC2_52_8b</name>
    <dbReference type="NCBI Taxonomy" id="1618676"/>
    <lineage>
        <taxon>Bacteria</taxon>
        <taxon>Candidatus Kaiseribacteriota</taxon>
    </lineage>
</organism>
<gene>
    <name evidence="4" type="ORF">UY74_C0052G0007</name>
</gene>
<dbReference type="InterPro" id="IPR029052">
    <property type="entry name" value="Metallo-depent_PP-like"/>
</dbReference>
<evidence type="ECO:0000313" key="4">
    <source>
        <dbReference type="EMBL" id="KKW30095.1"/>
    </source>
</evidence>
<dbReference type="SMART" id="SM00854">
    <property type="entry name" value="PGA_cap"/>
    <property type="match status" value="1"/>
</dbReference>
<accession>A0A0G1XGT3</accession>
<dbReference type="PANTHER" id="PTHR33393">
    <property type="entry name" value="POLYGLUTAMINE SYNTHESIS ACCESSORY PROTEIN RV0574C-RELATED"/>
    <property type="match status" value="1"/>
</dbReference>
<comment type="caution">
    <text evidence="4">The sequence shown here is derived from an EMBL/GenBank/DDBJ whole genome shotgun (WGS) entry which is preliminary data.</text>
</comment>
<protein>
    <submittedName>
        <fullName evidence="4">SH3 type 3 domain protein</fullName>
    </submittedName>
</protein>
<name>A0A0G1XGT3_9BACT</name>
<dbReference type="InterPro" id="IPR019079">
    <property type="entry name" value="Capsule_synth_CapA"/>
</dbReference>
<dbReference type="PANTHER" id="PTHR33393:SF13">
    <property type="entry name" value="PGA BIOSYNTHESIS PROTEIN CAPA"/>
    <property type="match status" value="1"/>
</dbReference>
<feature type="signal peptide" evidence="2">
    <location>
        <begin position="1"/>
        <end position="21"/>
    </location>
</feature>
<feature type="chain" id="PRO_5002540741" evidence="2">
    <location>
        <begin position="22"/>
        <end position="332"/>
    </location>
</feature>
<dbReference type="SUPFAM" id="SSF56300">
    <property type="entry name" value="Metallo-dependent phosphatases"/>
    <property type="match status" value="1"/>
</dbReference>
<keyword evidence="2" id="KW-0732">Signal</keyword>
<dbReference type="AlphaFoldDB" id="A0A0G1XGT3"/>
<dbReference type="EMBL" id="LCRF01000052">
    <property type="protein sequence ID" value="KKW30095.1"/>
    <property type="molecule type" value="Genomic_DNA"/>
</dbReference>
<evidence type="ECO:0000313" key="5">
    <source>
        <dbReference type="Proteomes" id="UP000034445"/>
    </source>
</evidence>
<feature type="domain" description="Capsule synthesis protein CapA" evidence="3">
    <location>
        <begin position="52"/>
        <end position="291"/>
    </location>
</feature>
<evidence type="ECO:0000256" key="2">
    <source>
        <dbReference type="SAM" id="SignalP"/>
    </source>
</evidence>
<dbReference type="Pfam" id="PF09587">
    <property type="entry name" value="PGA_cap"/>
    <property type="match status" value="1"/>
</dbReference>
<dbReference type="InterPro" id="IPR052169">
    <property type="entry name" value="CW_Biosynth-Accessory"/>
</dbReference>
<comment type="similarity">
    <text evidence="1">Belongs to the CapA family.</text>
</comment>
<reference evidence="4 5" key="1">
    <citation type="journal article" date="2015" name="Nature">
        <title>rRNA introns, odd ribosomes, and small enigmatic genomes across a large radiation of phyla.</title>
        <authorList>
            <person name="Brown C.T."/>
            <person name="Hug L.A."/>
            <person name="Thomas B.C."/>
            <person name="Sharon I."/>
            <person name="Castelle C.J."/>
            <person name="Singh A."/>
            <person name="Wilkins M.J."/>
            <person name="Williams K.H."/>
            <person name="Banfield J.F."/>
        </authorList>
    </citation>
    <scope>NUCLEOTIDE SEQUENCE [LARGE SCALE GENOMIC DNA]</scope>
</reference>
<evidence type="ECO:0000256" key="1">
    <source>
        <dbReference type="ARBA" id="ARBA00005662"/>
    </source>
</evidence>
<proteinExistence type="inferred from homology"/>
<sequence length="332" mass="37274">MRESDRMKARPIAALTLFASAALFSLSQMPVSPERVVEYHRTPGSLFEPHTTVLFGGDMMFDRYIRQTMDNYGGNFIFSCIADVLSSADLVVANLEGPITEYTSVSLGSEVGKPDNFIFTFPTEVATLLVRYNIRLVSLGNNHTLNLGWDGMHSTRAALRAARVGYFGVSPREGQESGSFDGASKIENINGVPLAFINYNEFALEGWRANAEAARAQIVEARKHGYLPIVYTHWGDEYATISVPRQRVLAHDFVDAGAEMVIGSHPHVIEESELYNEKHIYYSLGNFIFDQYWDDDVRTGLLLRVTFTSRGVERIEEIRVQLERDGRTCLVE</sequence>
<dbReference type="Gene3D" id="3.60.21.10">
    <property type="match status" value="1"/>
</dbReference>